<protein>
    <submittedName>
        <fullName evidence="2">Uncharacterized protein</fullName>
    </submittedName>
</protein>
<name>A0ABX5NR49_9HYPH</name>
<dbReference type="EMBL" id="QJRY01000004">
    <property type="protein sequence ID" value="PYB73335.1"/>
    <property type="molecule type" value="Genomic_DNA"/>
</dbReference>
<reference evidence="2 3" key="1">
    <citation type="submission" date="2018-06" db="EMBL/GenBank/DDBJ databases">
        <title>Rhizobium wuzhouense sp. nov., isolated from roots of Oryza officinalis.</title>
        <authorList>
            <person name="Yuan T."/>
        </authorList>
    </citation>
    <scope>NUCLEOTIDE SEQUENCE [LARGE SCALE GENOMIC DNA]</scope>
    <source>
        <strain evidence="2 3">W44</strain>
    </source>
</reference>
<feature type="compositionally biased region" description="Polar residues" evidence="1">
    <location>
        <begin position="8"/>
        <end position="27"/>
    </location>
</feature>
<dbReference type="RefSeq" id="WP_110792065.1">
    <property type="nucleotide sequence ID" value="NZ_QJRY01000004.1"/>
</dbReference>
<sequence length="121" mass="13575">MVDKVSRISGSEASTRTETGHTLNLGSDAQNAWVAARQSKINDDLLERHREAEEEHARHDTPDDGPETSEKRPSRQWIEPPEAEVPPEDSAEEPRLSGESERIGTQNFDEDTPFGDRELIV</sequence>
<keyword evidence="3" id="KW-1185">Reference proteome</keyword>
<evidence type="ECO:0000313" key="2">
    <source>
        <dbReference type="EMBL" id="PYB73335.1"/>
    </source>
</evidence>
<accession>A0ABX5NR49</accession>
<feature type="region of interest" description="Disordered" evidence="1">
    <location>
        <begin position="44"/>
        <end position="121"/>
    </location>
</feature>
<dbReference type="Proteomes" id="UP000247536">
    <property type="component" value="Unassembled WGS sequence"/>
</dbReference>
<comment type="caution">
    <text evidence="2">The sequence shown here is derived from an EMBL/GenBank/DDBJ whole genome shotgun (WGS) entry which is preliminary data.</text>
</comment>
<evidence type="ECO:0000313" key="3">
    <source>
        <dbReference type="Proteomes" id="UP000247536"/>
    </source>
</evidence>
<gene>
    <name evidence="2" type="ORF">DMY87_13640</name>
</gene>
<proteinExistence type="predicted"/>
<feature type="compositionally biased region" description="Basic and acidic residues" evidence="1">
    <location>
        <begin position="44"/>
        <end position="73"/>
    </location>
</feature>
<evidence type="ECO:0000256" key="1">
    <source>
        <dbReference type="SAM" id="MobiDB-lite"/>
    </source>
</evidence>
<feature type="compositionally biased region" description="Basic and acidic residues" evidence="1">
    <location>
        <begin position="92"/>
        <end position="102"/>
    </location>
</feature>
<organism evidence="2 3">
    <name type="scientific">Rhizobium wuzhouense</name>
    <dbReference type="NCBI Taxonomy" id="1986026"/>
    <lineage>
        <taxon>Bacteria</taxon>
        <taxon>Pseudomonadati</taxon>
        <taxon>Pseudomonadota</taxon>
        <taxon>Alphaproteobacteria</taxon>
        <taxon>Hyphomicrobiales</taxon>
        <taxon>Rhizobiaceae</taxon>
        <taxon>Rhizobium/Agrobacterium group</taxon>
        <taxon>Rhizobium</taxon>
    </lineage>
</organism>
<feature type="region of interest" description="Disordered" evidence="1">
    <location>
        <begin position="1"/>
        <end position="27"/>
    </location>
</feature>
<feature type="compositionally biased region" description="Acidic residues" evidence="1">
    <location>
        <begin position="81"/>
        <end position="91"/>
    </location>
</feature>